<name>A0AA96V2I0_9EURY</name>
<dbReference type="InterPro" id="IPR050873">
    <property type="entry name" value="V-ATPase_V0D/AC39_subunit"/>
</dbReference>
<dbReference type="GO" id="GO:0042777">
    <property type="term" value="P:proton motive force-driven plasma membrane ATP synthesis"/>
    <property type="evidence" value="ECO:0007669"/>
    <property type="project" value="UniProtKB-UniRule"/>
</dbReference>
<comment type="subcellular location">
    <subcellularLocation>
        <location evidence="6">Cell membrane</location>
        <topology evidence="6">Peripheral membrane protein</topology>
    </subcellularLocation>
</comment>
<dbReference type="NCBIfam" id="NF002268">
    <property type="entry name" value="PRK01198.1-4"/>
    <property type="match status" value="1"/>
</dbReference>
<dbReference type="PANTHER" id="PTHR38682">
    <property type="entry name" value="V-TYPE ATP SYNTHASE SUBUNIT C"/>
    <property type="match status" value="1"/>
</dbReference>
<keyword evidence="3 6" id="KW-0375">Hydrogen ion transport</keyword>
<dbReference type="EMBL" id="CP131059">
    <property type="protein sequence ID" value="WNY24150.1"/>
    <property type="molecule type" value="Genomic_DNA"/>
</dbReference>
<dbReference type="KEGG" id="mehf:MmiHf6_14790"/>
<protein>
    <recommendedName>
        <fullName evidence="6">A-type ATP synthase subunit C</fullName>
    </recommendedName>
</protein>
<dbReference type="PANTHER" id="PTHR38682:SF1">
    <property type="entry name" value="V-TYPE ATP SYNTHASE SUBUNIT C"/>
    <property type="match status" value="1"/>
</dbReference>
<dbReference type="GO" id="GO:0005886">
    <property type="term" value="C:plasma membrane"/>
    <property type="evidence" value="ECO:0007669"/>
    <property type="project" value="UniProtKB-SubCell"/>
</dbReference>
<dbReference type="InterPro" id="IPR002843">
    <property type="entry name" value="ATPase_V0-cplx_csu/dsu"/>
</dbReference>
<dbReference type="InterPro" id="IPR035067">
    <property type="entry name" value="V-type_ATPase_csu/dsu"/>
</dbReference>
<dbReference type="GO" id="GO:0005524">
    <property type="term" value="F:ATP binding"/>
    <property type="evidence" value="ECO:0007669"/>
    <property type="project" value="UniProtKB-UniRule"/>
</dbReference>
<keyword evidence="6" id="KW-0472">Membrane</keyword>
<keyword evidence="4 6" id="KW-0406">Ion transport</keyword>
<dbReference type="Pfam" id="PF01992">
    <property type="entry name" value="vATP-synt_AC39"/>
    <property type="match status" value="1"/>
</dbReference>
<evidence type="ECO:0000256" key="6">
    <source>
        <dbReference type="HAMAP-Rule" id="MF_00314"/>
    </source>
</evidence>
<evidence type="ECO:0000256" key="1">
    <source>
        <dbReference type="ARBA" id="ARBA00006709"/>
    </source>
</evidence>
<evidence type="ECO:0000256" key="2">
    <source>
        <dbReference type="ARBA" id="ARBA00022448"/>
    </source>
</evidence>
<organism evidence="7 8">
    <name type="scientific">Methanimicrococcus hongohii</name>
    <dbReference type="NCBI Taxonomy" id="3028295"/>
    <lineage>
        <taxon>Archaea</taxon>
        <taxon>Methanobacteriati</taxon>
        <taxon>Methanobacteriota</taxon>
        <taxon>Stenosarchaea group</taxon>
        <taxon>Methanomicrobia</taxon>
        <taxon>Methanosarcinales</taxon>
        <taxon>Methanosarcinaceae</taxon>
        <taxon>Methanimicrococcus</taxon>
    </lineage>
</organism>
<dbReference type="GeneID" id="85196079"/>
<dbReference type="HAMAP" id="MF_00314">
    <property type="entry name" value="ATP_synth_C_arch"/>
    <property type="match status" value="1"/>
</dbReference>
<proteinExistence type="inferred from homology"/>
<dbReference type="Gene3D" id="1.20.1690.10">
    <property type="entry name" value="V-type ATP synthase subunit C domain"/>
    <property type="match status" value="2"/>
</dbReference>
<comment type="subunit">
    <text evidence="6">Has multiple subunits with at least A(3), B(3), C, D, E, F, H, I and proteolipid K(x).</text>
</comment>
<evidence type="ECO:0000256" key="5">
    <source>
        <dbReference type="ARBA" id="ARBA00023310"/>
    </source>
</evidence>
<keyword evidence="8" id="KW-1185">Reference proteome</keyword>
<evidence type="ECO:0000256" key="4">
    <source>
        <dbReference type="ARBA" id="ARBA00023065"/>
    </source>
</evidence>
<sequence length="386" mass="44374">MLNTQKIREISEYAQSKLPKSVAKYIPSRLPAFGKGSSNYPYAVTRIRAMRVKLFPRDAYPRFLNMSLDEITRKIGESEYKQDIDELSREYSGVNLIEHALNRNMAESFQKVLRITEGEPHELVTEYLRVFDIEDIKTILRGKQHNIPEDQILQTLVTGGVLRYTFLSGLVSKTVDEIIAAFSDSPYGPILKKYDGTNLPEIENELDKFYYENLFEAIGLPGSADRKQFDQFVRREIDIKNLSLLLRIKKYEALENAKSADTQCAVEDVTSMIIPHGLSLDTDKLKSLCYDDFIEALRSTPYWDVISPVIEGKDLKSVSLTDVEARLLRYNLTKVTENSRRFLISIIPILEFIIYKSNEVRNLRIIVRGKSVGMDNELIKDRLVIL</sequence>
<evidence type="ECO:0000313" key="8">
    <source>
        <dbReference type="Proteomes" id="UP001302978"/>
    </source>
</evidence>
<keyword evidence="6" id="KW-1003">Cell membrane</keyword>
<dbReference type="Proteomes" id="UP001302978">
    <property type="component" value="Chromosome"/>
</dbReference>
<dbReference type="InterPro" id="IPR014272">
    <property type="entry name" value="ATPase_V0-cplx_csu"/>
</dbReference>
<comment type="function">
    <text evidence="6">Component of the A-type ATP synthase that produces ATP from ADP in the presence of a proton gradient across the membrane.</text>
</comment>
<keyword evidence="2 6" id="KW-0813">Transport</keyword>
<dbReference type="SUPFAM" id="SSF103486">
    <property type="entry name" value="V-type ATP synthase subunit C"/>
    <property type="match status" value="1"/>
</dbReference>
<dbReference type="GO" id="GO:0046933">
    <property type="term" value="F:proton-transporting ATP synthase activity, rotational mechanism"/>
    <property type="evidence" value="ECO:0007669"/>
    <property type="project" value="UniProtKB-UniRule"/>
</dbReference>
<dbReference type="GO" id="GO:0046961">
    <property type="term" value="F:proton-transporting ATPase activity, rotational mechanism"/>
    <property type="evidence" value="ECO:0007669"/>
    <property type="project" value="InterPro"/>
</dbReference>
<evidence type="ECO:0000256" key="3">
    <source>
        <dbReference type="ARBA" id="ARBA00022781"/>
    </source>
</evidence>
<accession>A0AA96V2I0</accession>
<dbReference type="GO" id="GO:0033179">
    <property type="term" value="C:proton-transporting V-type ATPase, V0 domain"/>
    <property type="evidence" value="ECO:0007669"/>
    <property type="project" value="InterPro"/>
</dbReference>
<dbReference type="AlphaFoldDB" id="A0AA96V2I0"/>
<comment type="similarity">
    <text evidence="1 6">Belongs to the V-ATPase V0D/AC39 subunit family.</text>
</comment>
<reference evidence="7 8" key="1">
    <citation type="submission" date="2023-07" db="EMBL/GenBank/DDBJ databases">
        <title>Closed genoem sequence of Methanomicrococcus sp. Hf6.</title>
        <authorList>
            <person name="Poehlein A."/>
            <person name="Protasov E."/>
            <person name="Platt K."/>
            <person name="Reeh H."/>
            <person name="Daniel R."/>
            <person name="Brune A."/>
        </authorList>
    </citation>
    <scope>NUCLEOTIDE SEQUENCE [LARGE SCALE GENOMIC DNA]</scope>
    <source>
        <strain evidence="7 8">Hf6</strain>
    </source>
</reference>
<gene>
    <name evidence="6 7" type="primary">atpC</name>
    <name evidence="7" type="ORF">MmiHf6_14790</name>
</gene>
<dbReference type="InterPro" id="IPR036079">
    <property type="entry name" value="ATPase_csu/dsu_sf"/>
</dbReference>
<dbReference type="RefSeq" id="WP_316557325.1">
    <property type="nucleotide sequence ID" value="NZ_CP131059.1"/>
</dbReference>
<dbReference type="Gene3D" id="1.10.132.50">
    <property type="entry name" value="ATP synthase (C/AC39) subunit, domain 3"/>
    <property type="match status" value="1"/>
</dbReference>
<dbReference type="NCBIfam" id="TIGR02923">
    <property type="entry name" value="AhaC"/>
    <property type="match status" value="1"/>
</dbReference>
<evidence type="ECO:0000313" key="7">
    <source>
        <dbReference type="EMBL" id="WNY24150.1"/>
    </source>
</evidence>
<keyword evidence="5 6" id="KW-0066">ATP synthesis</keyword>
<dbReference type="InterPro" id="IPR044911">
    <property type="entry name" value="V-type_ATPase_csu/dsu_dom_3"/>
</dbReference>